<dbReference type="InterPro" id="IPR018060">
    <property type="entry name" value="HTH_AraC"/>
</dbReference>
<feature type="domain" description="HTH araC/xylS-type" evidence="5">
    <location>
        <begin position="677"/>
        <end position="776"/>
    </location>
</feature>
<name>A0ABU9DIZ5_9BACL</name>
<dbReference type="Gene3D" id="3.30.450.20">
    <property type="entry name" value="PAS domain"/>
    <property type="match status" value="1"/>
</dbReference>
<feature type="transmembrane region" description="Helical" evidence="4">
    <location>
        <begin position="12"/>
        <end position="35"/>
    </location>
</feature>
<evidence type="ECO:0000256" key="3">
    <source>
        <dbReference type="ARBA" id="ARBA00023163"/>
    </source>
</evidence>
<dbReference type="Pfam" id="PF12833">
    <property type="entry name" value="HTH_18"/>
    <property type="match status" value="1"/>
</dbReference>
<proteinExistence type="predicted"/>
<keyword evidence="4" id="KW-1133">Transmembrane helix</keyword>
<evidence type="ECO:0000256" key="4">
    <source>
        <dbReference type="SAM" id="Phobius"/>
    </source>
</evidence>
<evidence type="ECO:0000313" key="6">
    <source>
        <dbReference type="EMBL" id="MEK8128025.1"/>
    </source>
</evidence>
<dbReference type="PANTHER" id="PTHR43280:SF2">
    <property type="entry name" value="HTH-TYPE TRANSCRIPTIONAL REGULATOR EXSA"/>
    <property type="match status" value="1"/>
</dbReference>
<dbReference type="InterPro" id="IPR009057">
    <property type="entry name" value="Homeodomain-like_sf"/>
</dbReference>
<reference evidence="6 7" key="1">
    <citation type="submission" date="2024-04" db="EMBL/GenBank/DDBJ databases">
        <title>draft genome sequnece of Paenibacillus filicis.</title>
        <authorList>
            <person name="Kim D.-U."/>
        </authorList>
    </citation>
    <scope>NUCLEOTIDE SEQUENCE [LARGE SCALE GENOMIC DNA]</scope>
    <source>
        <strain evidence="6 7">KACC14197</strain>
    </source>
</reference>
<dbReference type="Proteomes" id="UP001469365">
    <property type="component" value="Unassembled WGS sequence"/>
</dbReference>
<dbReference type="PROSITE" id="PS01124">
    <property type="entry name" value="HTH_ARAC_FAMILY_2"/>
    <property type="match status" value="1"/>
</dbReference>
<gene>
    <name evidence="6" type="ORF">WMW72_08940</name>
</gene>
<dbReference type="SUPFAM" id="SSF46689">
    <property type="entry name" value="Homeodomain-like"/>
    <property type="match status" value="1"/>
</dbReference>
<protein>
    <submittedName>
        <fullName evidence="6">Helix-turn-helix domain-containing protein</fullName>
    </submittedName>
</protein>
<keyword evidence="4" id="KW-0812">Transmembrane</keyword>
<keyword evidence="2" id="KW-0238">DNA-binding</keyword>
<sequence>MRQRLQNYYFNMIVKIAFFTTLVVLVLSVLLYTSFRSYNIKTVNQLNEALMHQVIHNAEQIHTYIRNYSISLIGNSDVKNLMYGENLSVYETLGSIRALDLLLEANPYMESMYVYNGRSDTYYVMGPNPVIRQGGAFDPAVEEILKGVSIYPPLSPIPRTLAAAEEGRTQDIQVFTYVLPEFFRDGNTLKSALIINAKVDKFLNNVAAEDPGTTGMMDMKSLWFLGGDGKVFAHTDKDLFLQNAADKEYVRRILESPKKSGYFTEQLEGTSSVVTYVHSELLDWKLVGVTSYDTITAIAERVRSLTLGIGIMMLTVGLMAAFVLTKNLYAPVRTLRNKFSPYMPIEGSSARHTNELEMISEVFSKTRHTLLDLQQFRNSNWLVLKQKALEDFIRSGLPPGRRESEWLQESGIRISPDHTSVTAVLRIDRYAAFCSKYNESDRSLLRYALTNITGEIIRDSYGCETVDMGEDRIAVILNMDEDEETGRSWKERLAELLRQAQRSFEHYCGATFSAFISEPAISLRDIPYMYRDALELSHDRIKAGHGCLLFRMDAGVAAPDFFNINHPLLDQLLESIKEAKPDRISETYRKLMDILRLCDYNNVMFAVSYLSSSLFNLLHVMESNRTISFGLSFSEFDKRLKTLETFEEIDAEFLSLFQAIIARMDNSHNEKTNRIVAEALRYIEEHYANLALSPQLVADLFKLTPAYLNKLCRERTSHSLGDYITHIRLVKAKQLLRETNLTIDQVIDRVGWENKKYFFRIFKKQVGATPTEYRLKLSVDGLNQS</sequence>
<evidence type="ECO:0000259" key="5">
    <source>
        <dbReference type="PROSITE" id="PS01124"/>
    </source>
</evidence>
<organism evidence="6 7">
    <name type="scientific">Paenibacillus filicis</name>
    <dbReference type="NCBI Taxonomy" id="669464"/>
    <lineage>
        <taxon>Bacteria</taxon>
        <taxon>Bacillati</taxon>
        <taxon>Bacillota</taxon>
        <taxon>Bacilli</taxon>
        <taxon>Bacillales</taxon>
        <taxon>Paenibacillaceae</taxon>
        <taxon>Paenibacillus</taxon>
    </lineage>
</organism>
<accession>A0ABU9DIZ5</accession>
<feature type="transmembrane region" description="Helical" evidence="4">
    <location>
        <begin position="305"/>
        <end position="329"/>
    </location>
</feature>
<dbReference type="EMBL" id="JBBPCC010000004">
    <property type="protein sequence ID" value="MEK8128025.1"/>
    <property type="molecule type" value="Genomic_DNA"/>
</dbReference>
<evidence type="ECO:0000256" key="1">
    <source>
        <dbReference type="ARBA" id="ARBA00023015"/>
    </source>
</evidence>
<evidence type="ECO:0000256" key="2">
    <source>
        <dbReference type="ARBA" id="ARBA00023125"/>
    </source>
</evidence>
<comment type="caution">
    <text evidence="6">The sequence shown here is derived from an EMBL/GenBank/DDBJ whole genome shotgun (WGS) entry which is preliminary data.</text>
</comment>
<keyword evidence="3" id="KW-0804">Transcription</keyword>
<evidence type="ECO:0000313" key="7">
    <source>
        <dbReference type="Proteomes" id="UP001469365"/>
    </source>
</evidence>
<keyword evidence="4" id="KW-0472">Membrane</keyword>
<dbReference type="RefSeq" id="WP_341415085.1">
    <property type="nucleotide sequence ID" value="NZ_JBBPCC010000004.1"/>
</dbReference>
<keyword evidence="1" id="KW-0805">Transcription regulation</keyword>
<dbReference type="Gene3D" id="1.10.10.60">
    <property type="entry name" value="Homeodomain-like"/>
    <property type="match status" value="2"/>
</dbReference>
<dbReference type="SMART" id="SM00342">
    <property type="entry name" value="HTH_ARAC"/>
    <property type="match status" value="1"/>
</dbReference>
<keyword evidence="7" id="KW-1185">Reference proteome</keyword>
<dbReference type="PANTHER" id="PTHR43280">
    <property type="entry name" value="ARAC-FAMILY TRANSCRIPTIONAL REGULATOR"/>
    <property type="match status" value="1"/>
</dbReference>